<dbReference type="AlphaFoldDB" id="A0A5S9Q0W0"/>
<gene>
    <name evidence="1" type="ORF">DPBNPPHM_01451</name>
</gene>
<dbReference type="PANTHER" id="PTHR36513">
    <property type="entry name" value="ABC TRANSMEMBRANE TYPE-1 DOMAIN-CONTAINING PROTEIN"/>
    <property type="match status" value="1"/>
</dbReference>
<dbReference type="Proteomes" id="UP000434580">
    <property type="component" value="Unassembled WGS sequence"/>
</dbReference>
<evidence type="ECO:0008006" key="3">
    <source>
        <dbReference type="Google" id="ProtNLM"/>
    </source>
</evidence>
<dbReference type="SUPFAM" id="SSF53474">
    <property type="entry name" value="alpha/beta-Hydrolases"/>
    <property type="match status" value="1"/>
</dbReference>
<accession>A0A5S9Q0W0</accession>
<dbReference type="InterPro" id="IPR029058">
    <property type="entry name" value="AB_hydrolase_fold"/>
</dbReference>
<protein>
    <recommendedName>
        <fullName evidence="3">Alpha/beta hydrolase</fullName>
    </recommendedName>
</protein>
<dbReference type="PANTHER" id="PTHR36513:SF1">
    <property type="entry name" value="TRANSMEMBRANE PROTEIN"/>
    <property type="match status" value="1"/>
</dbReference>
<evidence type="ECO:0000313" key="2">
    <source>
        <dbReference type="Proteomes" id="UP000434580"/>
    </source>
</evidence>
<sequence>MVYLMDNRSYLFCVSVFLIFLSGCSTNQQVKIDLMEAPGIYAQRNYDALGEDLSSHDTYPKDIFYVTQRVPSNSEIKDQPRFYQHERGYALRGGTASIGMGDGENTWDDLAEVFLSSEREKAYPTWIDAVHEYGILEETLSPLRLDPVKHKDALESGPEFIAQVNKTLAQSRVKDIYIFVHGYKAYFDTPVLVGAQLWHYLGYQGAFVAYSWPSTPNSLAYGKDIETANYSGMYLHRFLNVLAKHSEAERIHVIGFSAGGRVVINALKEMTLVNGNKGRAQMLEQQRLGEVVLISSDYDSDSFLNGIEYGMLKLMRGLTVYSSQSDDALGFSHFILGRERLGQFGAEGGKDILQEDIEQVPFGDHLYLVNATRAENAGSGNGHSYFRNSPWVSSDLLTLLRYQLAPGKRGLVRRNDGSAIWTFPDNYIEALNSQLSDTISLDEK</sequence>
<name>A0A5S9Q0W0_9GAMM</name>
<dbReference type="Gene3D" id="3.40.50.1820">
    <property type="entry name" value="alpha/beta hydrolase"/>
    <property type="match status" value="1"/>
</dbReference>
<reference evidence="1 2" key="1">
    <citation type="submission" date="2019-11" db="EMBL/GenBank/DDBJ databases">
        <authorList>
            <person name="Holert J."/>
        </authorList>
    </citation>
    <scope>NUCLEOTIDE SEQUENCE [LARGE SCALE GENOMIC DNA]</scope>
    <source>
        <strain evidence="1">BC5_2</strain>
    </source>
</reference>
<proteinExistence type="predicted"/>
<evidence type="ECO:0000313" key="1">
    <source>
        <dbReference type="EMBL" id="CAA0111108.1"/>
    </source>
</evidence>
<dbReference type="EMBL" id="CACSII010000016">
    <property type="protein sequence ID" value="CAA0111108.1"/>
    <property type="molecule type" value="Genomic_DNA"/>
</dbReference>
<dbReference type="InterPro" id="IPR010297">
    <property type="entry name" value="DUF900_hydrolase"/>
</dbReference>
<dbReference type="Pfam" id="PF05990">
    <property type="entry name" value="DUF900"/>
    <property type="match status" value="1"/>
</dbReference>
<organism evidence="1 2">
    <name type="scientific">BD1-7 clade bacterium</name>
    <dbReference type="NCBI Taxonomy" id="2029982"/>
    <lineage>
        <taxon>Bacteria</taxon>
        <taxon>Pseudomonadati</taxon>
        <taxon>Pseudomonadota</taxon>
        <taxon>Gammaproteobacteria</taxon>
        <taxon>Cellvibrionales</taxon>
        <taxon>Spongiibacteraceae</taxon>
        <taxon>BD1-7 clade</taxon>
    </lineage>
</organism>